<dbReference type="Proteomes" id="UP000434957">
    <property type="component" value="Unassembled WGS sequence"/>
</dbReference>
<reference evidence="4 6" key="1">
    <citation type="submission" date="2018-09" db="EMBL/GenBank/DDBJ databases">
        <title>Genomic investigation of the strawberry pathogen Phytophthora fragariae indicates pathogenicity is determined by transcriptional variation in three key races.</title>
        <authorList>
            <person name="Adams T.M."/>
            <person name="Armitage A.D."/>
            <person name="Sobczyk M.K."/>
            <person name="Bates H.J."/>
            <person name="Dunwell J.M."/>
            <person name="Nellist C.F."/>
            <person name="Harrison R.J."/>
        </authorList>
    </citation>
    <scope>NUCLEOTIDE SEQUENCE [LARGE SCALE GENOMIC DNA]</scope>
    <source>
        <strain evidence="2 4">SCRP249</strain>
        <strain evidence="1 6">SCRP324</strain>
        <strain evidence="3 5">SCRP333</strain>
    </source>
</reference>
<organism evidence="1 6">
    <name type="scientific">Phytophthora rubi</name>
    <dbReference type="NCBI Taxonomy" id="129364"/>
    <lineage>
        <taxon>Eukaryota</taxon>
        <taxon>Sar</taxon>
        <taxon>Stramenopiles</taxon>
        <taxon>Oomycota</taxon>
        <taxon>Peronosporomycetes</taxon>
        <taxon>Peronosporales</taxon>
        <taxon>Peronosporaceae</taxon>
        <taxon>Phytophthora</taxon>
    </lineage>
</organism>
<dbReference type="EMBL" id="QXFT01002887">
    <property type="protein sequence ID" value="KAE9291876.1"/>
    <property type="molecule type" value="Genomic_DNA"/>
</dbReference>
<accession>A0A6A3II47</accession>
<gene>
    <name evidence="2" type="ORF">PR001_g23947</name>
    <name evidence="1" type="ORF">PR002_g24319</name>
    <name evidence="3" type="ORF">PR003_g24914</name>
</gene>
<evidence type="ECO:0000313" key="1">
    <source>
        <dbReference type="EMBL" id="KAE8979804.1"/>
    </source>
</evidence>
<evidence type="ECO:0000313" key="5">
    <source>
        <dbReference type="Proteomes" id="UP000434957"/>
    </source>
</evidence>
<evidence type="ECO:0000313" key="6">
    <source>
        <dbReference type="Proteomes" id="UP000435112"/>
    </source>
</evidence>
<dbReference type="EMBL" id="QXFV01002936">
    <property type="protein sequence ID" value="KAE8981626.1"/>
    <property type="molecule type" value="Genomic_DNA"/>
</dbReference>
<evidence type="ECO:0000313" key="4">
    <source>
        <dbReference type="Proteomes" id="UP000429607"/>
    </source>
</evidence>
<name>A0A6A3II47_9STRA</name>
<dbReference type="EMBL" id="QXFU01002957">
    <property type="protein sequence ID" value="KAE8979804.1"/>
    <property type="molecule type" value="Genomic_DNA"/>
</dbReference>
<dbReference type="Proteomes" id="UP000435112">
    <property type="component" value="Unassembled WGS sequence"/>
</dbReference>
<dbReference type="Proteomes" id="UP000429607">
    <property type="component" value="Unassembled WGS sequence"/>
</dbReference>
<sequence length="70" mass="7342">MGLEGKLAFSNDLQSHKGAHRADRQGSAAYGDILDANKANSMLPGMVSMKSENTVVGSLPRGQARALASR</sequence>
<evidence type="ECO:0000313" key="3">
    <source>
        <dbReference type="EMBL" id="KAE9291876.1"/>
    </source>
</evidence>
<dbReference type="AlphaFoldDB" id="A0A6A3II47"/>
<protein>
    <submittedName>
        <fullName evidence="1">Uncharacterized protein</fullName>
    </submittedName>
</protein>
<proteinExistence type="predicted"/>
<keyword evidence="5" id="KW-1185">Reference proteome</keyword>
<comment type="caution">
    <text evidence="1">The sequence shown here is derived from an EMBL/GenBank/DDBJ whole genome shotgun (WGS) entry which is preliminary data.</text>
</comment>
<evidence type="ECO:0000313" key="2">
    <source>
        <dbReference type="EMBL" id="KAE8981626.1"/>
    </source>
</evidence>